<reference evidence="2" key="2">
    <citation type="submission" date="2023-05" db="EMBL/GenBank/DDBJ databases">
        <authorList>
            <person name="Schelkunov M.I."/>
        </authorList>
    </citation>
    <scope>NUCLEOTIDE SEQUENCE</scope>
    <source>
        <strain evidence="2">Hsosn_3</strain>
        <tissue evidence="2">Leaf</tissue>
    </source>
</reference>
<evidence type="ECO:0000313" key="3">
    <source>
        <dbReference type="Proteomes" id="UP001237642"/>
    </source>
</evidence>
<evidence type="ECO:0000256" key="1">
    <source>
        <dbReference type="SAM" id="Coils"/>
    </source>
</evidence>
<comment type="caution">
    <text evidence="2">The sequence shown here is derived from an EMBL/GenBank/DDBJ whole genome shotgun (WGS) entry which is preliminary data.</text>
</comment>
<dbReference type="PANTHER" id="PTHR33566:SF1">
    <property type="entry name" value="EN_SPM-LIKE TRANSPOSON-RELATED"/>
    <property type="match status" value="1"/>
</dbReference>
<dbReference type="Pfam" id="PF13589">
    <property type="entry name" value="HATPase_c_3"/>
    <property type="match status" value="1"/>
</dbReference>
<reference evidence="2" key="1">
    <citation type="submission" date="2023-02" db="EMBL/GenBank/DDBJ databases">
        <title>Genome of toxic invasive species Heracleum sosnowskyi carries increased number of genes despite the absence of recent whole-genome duplications.</title>
        <authorList>
            <person name="Schelkunov M."/>
            <person name="Shtratnikova V."/>
            <person name="Makarenko M."/>
            <person name="Klepikova A."/>
            <person name="Omelchenko D."/>
            <person name="Novikova G."/>
            <person name="Obukhova E."/>
            <person name="Bogdanov V."/>
            <person name="Penin A."/>
            <person name="Logacheva M."/>
        </authorList>
    </citation>
    <scope>NUCLEOTIDE SEQUENCE</scope>
    <source>
        <strain evidence="2">Hsosn_3</strain>
        <tissue evidence="2">Leaf</tissue>
    </source>
</reference>
<gene>
    <name evidence="2" type="ORF">POM88_011275</name>
</gene>
<protein>
    <submittedName>
        <fullName evidence="2">Gamma-irradiation and mitomycin c induced 1</fullName>
    </submittedName>
</protein>
<dbReference type="EMBL" id="JAUIZM010000003">
    <property type="protein sequence ID" value="KAK1392219.1"/>
    <property type="molecule type" value="Genomic_DNA"/>
</dbReference>
<dbReference type="InterPro" id="IPR036890">
    <property type="entry name" value="HATPase_C_sf"/>
</dbReference>
<name>A0AAD8IVZ4_9APIA</name>
<proteinExistence type="predicted"/>
<dbReference type="PANTHER" id="PTHR33566">
    <property type="entry name" value="EN/SPM-LIKE TRANSPOSON-RELATED"/>
    <property type="match status" value="1"/>
</dbReference>
<organism evidence="2 3">
    <name type="scientific">Heracleum sosnowskyi</name>
    <dbReference type="NCBI Taxonomy" id="360622"/>
    <lineage>
        <taxon>Eukaryota</taxon>
        <taxon>Viridiplantae</taxon>
        <taxon>Streptophyta</taxon>
        <taxon>Embryophyta</taxon>
        <taxon>Tracheophyta</taxon>
        <taxon>Spermatophyta</taxon>
        <taxon>Magnoliopsida</taxon>
        <taxon>eudicotyledons</taxon>
        <taxon>Gunneridae</taxon>
        <taxon>Pentapetalae</taxon>
        <taxon>asterids</taxon>
        <taxon>campanulids</taxon>
        <taxon>Apiales</taxon>
        <taxon>Apiaceae</taxon>
        <taxon>Apioideae</taxon>
        <taxon>apioid superclade</taxon>
        <taxon>Tordylieae</taxon>
        <taxon>Tordyliinae</taxon>
        <taxon>Heracleum</taxon>
    </lineage>
</organism>
<dbReference type="Gene3D" id="3.30.565.10">
    <property type="entry name" value="Histidine kinase-like ATPase, C-terminal domain"/>
    <property type="match status" value="1"/>
</dbReference>
<accession>A0AAD8IVZ4</accession>
<evidence type="ECO:0000313" key="2">
    <source>
        <dbReference type="EMBL" id="KAK1392219.1"/>
    </source>
</evidence>
<dbReference type="Proteomes" id="UP001237642">
    <property type="component" value="Unassembled WGS sequence"/>
</dbReference>
<keyword evidence="3" id="KW-1185">Reference proteome</keyword>
<feature type="coiled-coil region" evidence="1">
    <location>
        <begin position="1565"/>
        <end position="1592"/>
    </location>
</feature>
<keyword evidence="1" id="KW-0175">Coiled coil</keyword>
<dbReference type="SUPFAM" id="SSF55874">
    <property type="entry name" value="ATPase domain of HSP90 chaperone/DNA topoisomerase II/histidine kinase"/>
    <property type="match status" value="1"/>
</dbReference>
<sequence length="1619" mass="182301">MDSANQNRTSKRARYDDFNRPSVKKMKCLDLILVEKVYKFRVLLPNGLCLSLRVVDPPGNQMPVVVFADNVKEEYARMQQSERIRRRGIDWDSPDLCFYDIFENRLKDWINFESYETNKFYTLRLHDGSKEDEVYENMWDLTPDVELLRELPQEYAFETALADLIDNSLQAIWSKNNRARLIRRVLFIIQLVYLCNPSTPKLTLTLTPDIVDIGKDKISVFDNGPGMDASEENSIVKWGKMGSSLHRLSRGQAIGGKPPYLKPFFGMFGYGGSVSSMHLGRHTVISSKTKNSKKVCTLYLQRDALLSSSGSDKSWQANGGLRNPFKDEMKLSPNGSFTKVEISELKMKSLDVDVLRCKLKDIYFPYIQCDDLSTSGRTLTPIEFQVNGIDLAEVEGGEVAITNLNSSNGPHFVLQLHFTSIQDSPSQRSPGQGASQEANAQLKCIYFPIVQGKESIEKILEQLEAERCGVAESFESFSHVSVRCLGRLLPDARWAWLPFMEPKPRKVDKAQILKRCCSRVKCFIETDGGFYPTPSKTDLMHHHPYTTALKNFGSKTSEKERDVHVEIYKDGKKLSLQQMEKQYQEWILQMHSTYDEESDCGEDEPIIILNPSNKKQLGISADVIRVHKLIRRKGKSWHAGQKIKVLKGACSGVYKNNIYAVLEYILLDGFQGDAGGESRIICRQICTSEEKGCLVIENENGNPTIDIRESISLPTSIIDSGKCLSVETAEWSSQLEKLQQKVPALVDILCARHCEELDVKESLPFDTPVFAGHVFPDEVVAVVRPASFNCALDSVNLDQKQIALTNFDMVLEIKLNAQDKNLQENKHIRSIRVSPSSRKGFRGLYIFPVNPSLIFEKAGEYTFAFHIKDSNFKSFVKGVRVNALPQIKRWGLVSDTLCEKLSVRVGSCFPKISIACYDVYGNCTSFSCVPKVIAKVLTSQDVLFQSEQLKPHLSSQNSVLTVEKLLVESHGLDAIRPSYEAKLMICSEDELFDVTIPCQVVPGSIHHLNARPKDFMKQLLPGNVVQELELEVFDVYGNHVTKNSEMLLNVDGFCFQQTTNRIQVDNRGCIDLSGLLKVSTGYGEAVSLSVLAKNKVFFSEKSQTEQRMIRVATEIPENCLAGSQLENVVFEIVNSDGIVDETIDDNEKYGMSHTLMLKSDSTDIDDSVRYSFHHGCCTVRVIPLPQIEGRFSFLAAHSRYPKLNMTITVLVEKAPEIVYDSRQPQFTDEDIFFLENSSDLKTPKVENDNRSIVLVKSPDSAKDIGNIVGNFFNKQKELRDKVLEYATYIGEHEKKLETLRTQRLEFEKTLSKMQASLDAIPSVESSYSPEKERILEEIELMGHTAASVVCKILKNKKTCDISKDIIGVVALLGSVETYELGRILAEFLDGSVNCSTGLQALASECGISLDGRYSVLCLEDTRPYDGDYNRGDPQRMLLLPNPTLPNGNSPPGFIGYAVNMIYLDANHLYTRTSGGKGLRETLFYHLFGEVQVYKTRETMRKASEKSCIQHGAVSLDGGIIRGNGVISLGRGKPSIHFPVVASQTQYHCSPNTNNMRIQRLIDSKKSMLQTTIDELDKESETYEQNMKKFKKCRDKYAKFLDEQGPLLRYFNGIASNSPS</sequence>